<feature type="compositionally biased region" description="Basic residues" evidence="1">
    <location>
        <begin position="16"/>
        <end position="25"/>
    </location>
</feature>
<dbReference type="Proteomes" id="UP000315133">
    <property type="component" value="Unassembled WGS sequence"/>
</dbReference>
<name>A0A543KKU7_9MICO</name>
<dbReference type="OrthoDB" id="4872153at2"/>
<protein>
    <submittedName>
        <fullName evidence="2">Uncharacterized protein</fullName>
    </submittedName>
</protein>
<evidence type="ECO:0000256" key="1">
    <source>
        <dbReference type="SAM" id="MobiDB-lite"/>
    </source>
</evidence>
<dbReference type="EMBL" id="VFPU01000001">
    <property type="protein sequence ID" value="TQM95650.1"/>
    <property type="molecule type" value="Genomic_DNA"/>
</dbReference>
<comment type="caution">
    <text evidence="2">The sequence shown here is derived from an EMBL/GenBank/DDBJ whole genome shotgun (WGS) entry which is preliminary data.</text>
</comment>
<keyword evidence="3" id="KW-1185">Reference proteome</keyword>
<evidence type="ECO:0000313" key="3">
    <source>
        <dbReference type="Proteomes" id="UP000315133"/>
    </source>
</evidence>
<feature type="region of interest" description="Disordered" evidence="1">
    <location>
        <begin position="1"/>
        <end position="74"/>
    </location>
</feature>
<sequence length="74" mass="8361">MTEETPAGPPEEQVPRRRRRRHRRVVAPPTNPAADPSDDVPGPRSERGAKEPGAGRPKDGREAWILEQRPPHWD</sequence>
<feature type="compositionally biased region" description="Basic and acidic residues" evidence="1">
    <location>
        <begin position="56"/>
        <end position="74"/>
    </location>
</feature>
<accession>A0A543KKU7</accession>
<dbReference type="RefSeq" id="WP_141817371.1">
    <property type="nucleotide sequence ID" value="NZ_BAAAIL010000003.1"/>
</dbReference>
<gene>
    <name evidence="2" type="ORF">FB476_0496</name>
</gene>
<reference evidence="2 3" key="1">
    <citation type="submission" date="2019-06" db="EMBL/GenBank/DDBJ databases">
        <title>Sequencing the genomes of 1000 actinobacteria strains.</title>
        <authorList>
            <person name="Klenk H.-P."/>
        </authorList>
    </citation>
    <scope>NUCLEOTIDE SEQUENCE [LARGE SCALE GENOMIC DNA]</scope>
    <source>
        <strain evidence="2 3">DSM 12362</strain>
    </source>
</reference>
<organism evidence="2 3">
    <name type="scientific">Ornithinimicrobium humiphilum</name>
    <dbReference type="NCBI Taxonomy" id="125288"/>
    <lineage>
        <taxon>Bacteria</taxon>
        <taxon>Bacillati</taxon>
        <taxon>Actinomycetota</taxon>
        <taxon>Actinomycetes</taxon>
        <taxon>Micrococcales</taxon>
        <taxon>Ornithinimicrobiaceae</taxon>
        <taxon>Ornithinimicrobium</taxon>
    </lineage>
</organism>
<dbReference type="AlphaFoldDB" id="A0A543KKU7"/>
<proteinExistence type="predicted"/>
<evidence type="ECO:0000313" key="2">
    <source>
        <dbReference type="EMBL" id="TQM95650.1"/>
    </source>
</evidence>